<evidence type="ECO:0000313" key="1">
    <source>
        <dbReference type="EMBL" id="MBM7817263.1"/>
    </source>
</evidence>
<dbReference type="Proteomes" id="UP000809290">
    <property type="component" value="Unassembled WGS sequence"/>
</dbReference>
<accession>A0ABS2SLW8</accession>
<dbReference type="EMBL" id="JAFBCP010000001">
    <property type="protein sequence ID" value="MBM7817263.1"/>
    <property type="molecule type" value="Genomic_DNA"/>
</dbReference>
<protein>
    <submittedName>
        <fullName evidence="1">RecG-like helicase</fullName>
    </submittedName>
</protein>
<evidence type="ECO:0000313" key="2">
    <source>
        <dbReference type="Proteomes" id="UP000809290"/>
    </source>
</evidence>
<organism evidence="1 2">
    <name type="scientific">Brevibacterium paucivorans</name>
    <dbReference type="NCBI Taxonomy" id="170994"/>
    <lineage>
        <taxon>Bacteria</taxon>
        <taxon>Bacillati</taxon>
        <taxon>Actinomycetota</taxon>
        <taxon>Actinomycetes</taxon>
        <taxon>Micrococcales</taxon>
        <taxon>Brevibacteriaceae</taxon>
        <taxon>Brevibacterium</taxon>
    </lineage>
</organism>
<sequence length="88" mass="9542">MRAREQLCARGVVSSVTRSTPLEPPRLEITVSDGRTEIHAVFMGRRDVPGLTVGRPVTVCGRFTTVDGDLVTLNPEYELLTNVGGETS</sequence>
<name>A0ABS2SLW8_9MICO</name>
<comment type="caution">
    <text evidence="1">The sequence shown here is derived from an EMBL/GenBank/DDBJ whole genome shotgun (WGS) entry which is preliminary data.</text>
</comment>
<gene>
    <name evidence="1" type="ORF">JOE56_001957</name>
</gene>
<keyword evidence="2" id="KW-1185">Reference proteome</keyword>
<reference evidence="1 2" key="1">
    <citation type="submission" date="2021-01" db="EMBL/GenBank/DDBJ databases">
        <title>Sequencing the genomes of 1000 actinobacteria strains.</title>
        <authorList>
            <person name="Klenk H.-P."/>
        </authorList>
    </citation>
    <scope>NUCLEOTIDE SEQUENCE [LARGE SCALE GENOMIC DNA]</scope>
    <source>
        <strain evidence="1 2">DSM 13657</strain>
    </source>
</reference>
<proteinExistence type="predicted"/>
<dbReference type="RefSeq" id="WP_146004621.1">
    <property type="nucleotide sequence ID" value="NZ_JAFBCP010000001.1"/>
</dbReference>